<dbReference type="Proteomes" id="UP000249390">
    <property type="component" value="Unassembled WGS sequence"/>
</dbReference>
<evidence type="ECO:0000313" key="1">
    <source>
        <dbReference type="EMBL" id="RAL49741.1"/>
    </source>
</evidence>
<dbReference type="EMBL" id="NQVE01000076">
    <property type="protein sequence ID" value="RAL49741.1"/>
    <property type="molecule type" value="Genomic_DNA"/>
</dbReference>
<dbReference type="AlphaFoldDB" id="A0A328DZX3"/>
<dbReference type="Pfam" id="PF03641">
    <property type="entry name" value="Lysine_decarbox"/>
    <property type="match status" value="1"/>
</dbReference>
<dbReference type="InterPro" id="IPR031100">
    <property type="entry name" value="LOG_fam"/>
</dbReference>
<keyword evidence="2" id="KW-1185">Reference proteome</keyword>
<dbReference type="SUPFAM" id="SSF102405">
    <property type="entry name" value="MCP/YpsA-like"/>
    <property type="match status" value="1"/>
</dbReference>
<dbReference type="PANTHER" id="PTHR31208">
    <property type="entry name" value="EXPRESSED PROTEIN"/>
    <property type="match status" value="1"/>
</dbReference>
<name>A0A328DZX3_9ASTE</name>
<evidence type="ECO:0000313" key="2">
    <source>
        <dbReference type="Proteomes" id="UP000249390"/>
    </source>
</evidence>
<organism evidence="1 2">
    <name type="scientific">Cuscuta australis</name>
    <dbReference type="NCBI Taxonomy" id="267555"/>
    <lineage>
        <taxon>Eukaryota</taxon>
        <taxon>Viridiplantae</taxon>
        <taxon>Streptophyta</taxon>
        <taxon>Embryophyta</taxon>
        <taxon>Tracheophyta</taxon>
        <taxon>Spermatophyta</taxon>
        <taxon>Magnoliopsida</taxon>
        <taxon>eudicotyledons</taxon>
        <taxon>Gunneridae</taxon>
        <taxon>Pentapetalae</taxon>
        <taxon>asterids</taxon>
        <taxon>lamiids</taxon>
        <taxon>Solanales</taxon>
        <taxon>Convolvulaceae</taxon>
        <taxon>Cuscuteae</taxon>
        <taxon>Cuscuta</taxon>
        <taxon>Cuscuta subgen. Grammica</taxon>
        <taxon>Cuscuta sect. Cleistogrammica</taxon>
    </lineage>
</organism>
<reference evidence="1 2" key="1">
    <citation type="submission" date="2018-06" db="EMBL/GenBank/DDBJ databases">
        <title>The Genome of Cuscuta australis (Dodder) Provides Insight into the Evolution of Plant Parasitism.</title>
        <authorList>
            <person name="Liu H."/>
        </authorList>
    </citation>
    <scope>NUCLEOTIDE SEQUENCE [LARGE SCALE GENOMIC DNA]</scope>
    <source>
        <strain evidence="2">cv. Yunnan</strain>
        <tissue evidence="1">Vines</tissue>
    </source>
</reference>
<gene>
    <name evidence="1" type="ORF">DM860_002032</name>
</gene>
<accession>A0A328DZX3</accession>
<dbReference type="PANTHER" id="PTHR31208:SF11">
    <property type="entry name" value="CYTOKININ RIBOSIDE 5'-MONOPHOSPHATE PHOSPHORIBOHYDROLASE"/>
    <property type="match status" value="1"/>
</dbReference>
<comment type="caution">
    <text evidence="1">The sequence shown here is derived from an EMBL/GenBank/DDBJ whole genome shotgun (WGS) entry which is preliminary data.</text>
</comment>
<dbReference type="Gene3D" id="3.40.50.450">
    <property type="match status" value="1"/>
</dbReference>
<sequence>MEVIAVNMPLQPCSSLLIAESMACKEAFSWLKQQGFFRITLLFAMAGMWVSVASPSSLGHHQFSHRISEQFHSFKYPPRRAVSCKLESMGFEERMSPNEVKKEIKQCYELIHKLGRGVVYLGSSRLGPNHPHYSQAFELGRDIATLLDCTSWSGVGPGLMDAVTQGALQAGKAVGGFKIAKEGGEWTSKMSHPYLPSQTYLTCRFFSARKHGLVDAAMRSGCLDKTAVVALPGGVGTLDEVFELMALRQLDRVGSLLPFPFLLMNYDSFYSKLLEFLRDCEDFGTLSPGEATSLLKVCDSNTEALAYLSEFYHISH</sequence>
<proteinExistence type="predicted"/>
<protein>
    <submittedName>
        <fullName evidence="1">Uncharacterized protein</fullName>
    </submittedName>
</protein>